<feature type="compositionally biased region" description="Low complexity" evidence="1">
    <location>
        <begin position="59"/>
        <end position="81"/>
    </location>
</feature>
<organism evidence="4 5">
    <name type="scientific">Myceligenerans indicum</name>
    <dbReference type="NCBI Taxonomy" id="2593663"/>
    <lineage>
        <taxon>Bacteria</taxon>
        <taxon>Bacillati</taxon>
        <taxon>Actinomycetota</taxon>
        <taxon>Actinomycetes</taxon>
        <taxon>Micrococcales</taxon>
        <taxon>Promicromonosporaceae</taxon>
        <taxon>Myceligenerans</taxon>
    </lineage>
</organism>
<keyword evidence="5" id="KW-1185">Reference proteome</keyword>
<dbReference type="InterPro" id="IPR000772">
    <property type="entry name" value="Ricin_B_lectin"/>
</dbReference>
<dbReference type="Proteomes" id="UP000675409">
    <property type="component" value="Unassembled WGS sequence"/>
</dbReference>
<dbReference type="SUPFAM" id="SSF50370">
    <property type="entry name" value="Ricin B-like lectins"/>
    <property type="match status" value="1"/>
</dbReference>
<evidence type="ECO:0000313" key="5">
    <source>
        <dbReference type="Proteomes" id="UP000675409"/>
    </source>
</evidence>
<protein>
    <recommendedName>
        <fullName evidence="3">Ricin B lectin domain-containing protein</fullName>
    </recommendedName>
</protein>
<evidence type="ECO:0000256" key="2">
    <source>
        <dbReference type="SAM" id="Phobius"/>
    </source>
</evidence>
<keyword evidence="2" id="KW-1133">Transmembrane helix</keyword>
<evidence type="ECO:0000256" key="1">
    <source>
        <dbReference type="SAM" id="MobiDB-lite"/>
    </source>
</evidence>
<gene>
    <name evidence="4" type="ORF">HGK34_14130</name>
</gene>
<dbReference type="EMBL" id="JABBYC010000027">
    <property type="protein sequence ID" value="MBL0887402.1"/>
    <property type="molecule type" value="Genomic_DNA"/>
</dbReference>
<dbReference type="Gene3D" id="2.80.10.50">
    <property type="match status" value="1"/>
</dbReference>
<evidence type="ECO:0000313" key="4">
    <source>
        <dbReference type="EMBL" id="MBL0887402.1"/>
    </source>
</evidence>
<dbReference type="Pfam" id="PF00652">
    <property type="entry name" value="Ricin_B_lectin"/>
    <property type="match status" value="1"/>
</dbReference>
<keyword evidence="2" id="KW-0812">Transmembrane</keyword>
<dbReference type="PROSITE" id="PS50231">
    <property type="entry name" value="RICIN_B_LECTIN"/>
    <property type="match status" value="1"/>
</dbReference>
<keyword evidence="2" id="KW-0472">Membrane</keyword>
<dbReference type="CDD" id="cd23418">
    <property type="entry name" value="beta-trefoil_Ricin_XLN-like"/>
    <property type="match status" value="1"/>
</dbReference>
<dbReference type="SMART" id="SM00458">
    <property type="entry name" value="RICIN"/>
    <property type="match status" value="1"/>
</dbReference>
<sequence>MHDAGPPARAGVASLITWVLAALLVIGALLGLAWLFTQDLSPDPGASPTPAGNSAEPVAGGSPEASASASPDAEPGASPSALPGEAPSPEPPVVALTGAGSGRCLDVPGGNLADGATLQIFDCNGSSAQRWTITAAGELRVGGAKCLDDASGGADGTPVTIQECHGGDTQRWSAPGDGSVRSVATGLCLDVEGAATENGSRVNVYRCHLGDNQLWTIG</sequence>
<dbReference type="InterPro" id="IPR035992">
    <property type="entry name" value="Ricin_B-like_lectins"/>
</dbReference>
<reference evidence="4 5" key="1">
    <citation type="journal article" date="2021" name="Arch. Microbiol.">
        <title>Myceligenerans indicum sp. nov., an actinobacterium isolated from mangrove sediment of Sundarbans, India.</title>
        <authorList>
            <person name="Asha K."/>
            <person name="Bhadury P."/>
        </authorList>
    </citation>
    <scope>NUCLEOTIDE SEQUENCE [LARGE SCALE GENOMIC DNA]</scope>
    <source>
        <strain evidence="4 5">I2</strain>
    </source>
</reference>
<accession>A0ABS1LPC2</accession>
<dbReference type="RefSeq" id="WP_201848442.1">
    <property type="nucleotide sequence ID" value="NZ_JABBYC010000027.1"/>
</dbReference>
<evidence type="ECO:0000259" key="3">
    <source>
        <dbReference type="SMART" id="SM00458"/>
    </source>
</evidence>
<feature type="transmembrane region" description="Helical" evidence="2">
    <location>
        <begin position="12"/>
        <end position="36"/>
    </location>
</feature>
<feature type="region of interest" description="Disordered" evidence="1">
    <location>
        <begin position="44"/>
        <end position="97"/>
    </location>
</feature>
<name>A0ABS1LPC2_9MICO</name>
<proteinExistence type="predicted"/>
<comment type="caution">
    <text evidence="4">The sequence shown here is derived from an EMBL/GenBank/DDBJ whole genome shotgun (WGS) entry which is preliminary data.</text>
</comment>
<feature type="domain" description="Ricin B lectin" evidence="3">
    <location>
        <begin position="91"/>
        <end position="218"/>
    </location>
</feature>